<dbReference type="InterPro" id="IPR038713">
    <property type="entry name" value="Terminase_Gp1_N_sf"/>
</dbReference>
<evidence type="ECO:0000256" key="1">
    <source>
        <dbReference type="SAM" id="MobiDB-lite"/>
    </source>
</evidence>
<dbReference type="GO" id="GO:0051276">
    <property type="term" value="P:chromosome organization"/>
    <property type="evidence" value="ECO:0007669"/>
    <property type="project" value="InterPro"/>
</dbReference>
<name>A0A926D2I4_9FIRM</name>
<dbReference type="EMBL" id="JACRSR010000001">
    <property type="protein sequence ID" value="MBC8530558.1"/>
    <property type="molecule type" value="Genomic_DNA"/>
</dbReference>
<dbReference type="Pfam" id="PF03592">
    <property type="entry name" value="Terminase_2"/>
    <property type="match status" value="1"/>
</dbReference>
<proteinExistence type="predicted"/>
<dbReference type="InterPro" id="IPR005335">
    <property type="entry name" value="Terminase_ssu"/>
</dbReference>
<gene>
    <name evidence="2" type="ORF">H8696_01685</name>
</gene>
<organism evidence="2 3">
    <name type="scientific">Gehongia tenuis</name>
    <dbReference type="NCBI Taxonomy" id="2763655"/>
    <lineage>
        <taxon>Bacteria</taxon>
        <taxon>Bacillati</taxon>
        <taxon>Bacillota</taxon>
        <taxon>Clostridia</taxon>
        <taxon>Christensenellales</taxon>
        <taxon>Christensenellaceae</taxon>
        <taxon>Gehongia</taxon>
    </lineage>
</organism>
<dbReference type="RefSeq" id="WP_249314532.1">
    <property type="nucleotide sequence ID" value="NZ_JACRSR010000001.1"/>
</dbReference>
<comment type="caution">
    <text evidence="2">The sequence shown here is derived from an EMBL/GenBank/DDBJ whole genome shotgun (WGS) entry which is preliminary data.</text>
</comment>
<sequence length="153" mass="16286">MNERQKIFLDAFVEGGSLPEAARAAGYSDSYAVKVLSDPLAKEYVKEHAGAALYQRALKFYAGIVSGEITEQVVVADKMDGQTIHRVLDKLPAVKDRIRAGEIILQMVGQEGDDGGAGDAGLPAVDYDGGIAAEEPRPPEQPESENAGLDRDG</sequence>
<dbReference type="Gene3D" id="1.10.10.1400">
    <property type="entry name" value="Terminase, small subunit, N-terminal DNA-binding domain, HTH motif"/>
    <property type="match status" value="1"/>
</dbReference>
<evidence type="ECO:0000313" key="2">
    <source>
        <dbReference type="EMBL" id="MBC8530558.1"/>
    </source>
</evidence>
<dbReference type="AlphaFoldDB" id="A0A926D2I4"/>
<keyword evidence="3" id="KW-1185">Reference proteome</keyword>
<protein>
    <recommendedName>
        <fullName evidence="4">Terminase small subunit</fullName>
    </recommendedName>
</protein>
<accession>A0A926D2I4</accession>
<evidence type="ECO:0000313" key="3">
    <source>
        <dbReference type="Proteomes" id="UP000623172"/>
    </source>
</evidence>
<dbReference type="Proteomes" id="UP000623172">
    <property type="component" value="Unassembled WGS sequence"/>
</dbReference>
<reference evidence="2" key="1">
    <citation type="submission" date="2020-08" db="EMBL/GenBank/DDBJ databases">
        <title>Genome public.</title>
        <authorList>
            <person name="Liu C."/>
            <person name="Sun Q."/>
        </authorList>
    </citation>
    <scope>NUCLEOTIDE SEQUENCE</scope>
    <source>
        <strain evidence="2">NSJ-53</strain>
    </source>
</reference>
<evidence type="ECO:0008006" key="4">
    <source>
        <dbReference type="Google" id="ProtNLM"/>
    </source>
</evidence>
<feature type="region of interest" description="Disordered" evidence="1">
    <location>
        <begin position="110"/>
        <end position="153"/>
    </location>
</feature>